<keyword evidence="3" id="KW-1185">Reference proteome</keyword>
<evidence type="ECO:0000256" key="1">
    <source>
        <dbReference type="SAM" id="MobiDB-lite"/>
    </source>
</evidence>
<dbReference type="Proteomes" id="UP000295060">
    <property type="component" value="Unassembled WGS sequence"/>
</dbReference>
<dbReference type="RefSeq" id="WP_134128876.1">
    <property type="nucleotide sequence ID" value="NZ_SODU01000001.1"/>
</dbReference>
<feature type="compositionally biased region" description="Basic residues" evidence="1">
    <location>
        <begin position="126"/>
        <end position="136"/>
    </location>
</feature>
<proteinExistence type="predicted"/>
<organism evidence="2 3">
    <name type="scientific">Kribbella pratensis</name>
    <dbReference type="NCBI Taxonomy" id="2512112"/>
    <lineage>
        <taxon>Bacteria</taxon>
        <taxon>Bacillati</taxon>
        <taxon>Actinomycetota</taxon>
        <taxon>Actinomycetes</taxon>
        <taxon>Propionibacteriales</taxon>
        <taxon>Kribbellaceae</taxon>
        <taxon>Kribbella</taxon>
    </lineage>
</organism>
<reference evidence="2 3" key="1">
    <citation type="submission" date="2019-03" db="EMBL/GenBank/DDBJ databases">
        <title>Genomic Encyclopedia of Type Strains, Phase III (KMG-III): the genomes of soil and plant-associated and newly described type strains.</title>
        <authorList>
            <person name="Whitman W."/>
        </authorList>
    </citation>
    <scope>NUCLEOTIDE SEQUENCE [LARGE SCALE GENOMIC DNA]</scope>
    <source>
        <strain evidence="2 3">VKMAc-2574</strain>
    </source>
</reference>
<evidence type="ECO:0000313" key="2">
    <source>
        <dbReference type="EMBL" id="TDW95379.1"/>
    </source>
</evidence>
<accession>A0ABY2FRG7</accession>
<protein>
    <submittedName>
        <fullName evidence="2">Uncharacterized protein</fullName>
    </submittedName>
</protein>
<feature type="region of interest" description="Disordered" evidence="1">
    <location>
        <begin position="109"/>
        <end position="154"/>
    </location>
</feature>
<evidence type="ECO:0000313" key="3">
    <source>
        <dbReference type="Proteomes" id="UP000295060"/>
    </source>
</evidence>
<comment type="caution">
    <text evidence="2">The sequence shown here is derived from an EMBL/GenBank/DDBJ whole genome shotgun (WGS) entry which is preliminary data.</text>
</comment>
<sequence>MAGSRYTADYGWKRDLPDRTYPELIASRGPLRPVLPITDPDAAQLRELFTAAGRRTVTTLAAALEHVFHELRVSKEGATGATGWDYAKLTITAGREGSWESEALIQRALRQRPEPRQTNRSPQARTPRRHRRPPRRRAIETGRPRRTRRARRDVTRWVTGPDRYTEVAETLAWQVSRYCDETAGPEGWRAVADQWLQPGGMAVTDFHNCYRLFYSLSEHLDSGRL</sequence>
<name>A0ABY2FRG7_9ACTN</name>
<dbReference type="EMBL" id="SODU01000001">
    <property type="protein sequence ID" value="TDW95379.1"/>
    <property type="molecule type" value="Genomic_DNA"/>
</dbReference>
<gene>
    <name evidence="2" type="ORF">EV137_2715</name>
</gene>